<keyword evidence="3" id="KW-1185">Reference proteome</keyword>
<gene>
    <name evidence="2" type="ORF">LFA_0911</name>
</gene>
<keyword evidence="1" id="KW-0732">Signal</keyword>
<dbReference type="STRING" id="1212491.LFA_0911"/>
<dbReference type="Proteomes" id="UP000032430">
    <property type="component" value="Chromosome I"/>
</dbReference>
<evidence type="ECO:0000256" key="1">
    <source>
        <dbReference type="SAM" id="SignalP"/>
    </source>
</evidence>
<name>A0A098G2Z1_9GAMM</name>
<dbReference type="HOGENOM" id="CLU_1710975_0_0_6"/>
<dbReference type="EMBL" id="LN614827">
    <property type="protein sequence ID" value="CEG56356.1"/>
    <property type="molecule type" value="Genomic_DNA"/>
</dbReference>
<protein>
    <submittedName>
        <fullName evidence="2">Uncharacterized protein</fullName>
    </submittedName>
</protein>
<dbReference type="KEGG" id="lfa:LFA_0911"/>
<evidence type="ECO:0000313" key="3">
    <source>
        <dbReference type="Proteomes" id="UP000032430"/>
    </source>
</evidence>
<accession>A0A098G2Z1</accession>
<sequence length="153" mass="16117">MKKKWKIYAAFSIWGVSTNLFALANAPMQRIDVVNLLWNSAVGGNGGLTNTAVTLSFYNGASKPCFTTTLQFQGAVTVWSGVGQNCVAPVTDIAITPIAGPIGLVYQAPADSIISTSYYSTQLVVGQFTAPVFDPTNATLMAPGTVLATITNY</sequence>
<organism evidence="2 3">
    <name type="scientific">Legionella fallonii LLAP-10</name>
    <dbReference type="NCBI Taxonomy" id="1212491"/>
    <lineage>
        <taxon>Bacteria</taxon>
        <taxon>Pseudomonadati</taxon>
        <taxon>Pseudomonadota</taxon>
        <taxon>Gammaproteobacteria</taxon>
        <taxon>Legionellales</taxon>
        <taxon>Legionellaceae</taxon>
        <taxon>Legionella</taxon>
    </lineage>
</organism>
<feature type="chain" id="PRO_5001935343" evidence="1">
    <location>
        <begin position="23"/>
        <end position="153"/>
    </location>
</feature>
<dbReference type="AlphaFoldDB" id="A0A098G2Z1"/>
<proteinExistence type="predicted"/>
<reference evidence="3" key="1">
    <citation type="submission" date="2014-09" db="EMBL/GenBank/DDBJ databases">
        <authorList>
            <person name="Gomez-Valero L."/>
        </authorList>
    </citation>
    <scope>NUCLEOTIDE SEQUENCE [LARGE SCALE GENOMIC DNA]</scope>
    <source>
        <strain evidence="3">ATCC700992</strain>
    </source>
</reference>
<evidence type="ECO:0000313" key="2">
    <source>
        <dbReference type="EMBL" id="CEG56356.1"/>
    </source>
</evidence>
<dbReference type="RefSeq" id="WP_045095036.1">
    <property type="nucleotide sequence ID" value="NZ_LN614827.1"/>
</dbReference>
<dbReference type="OrthoDB" id="5638012at2"/>
<feature type="signal peptide" evidence="1">
    <location>
        <begin position="1"/>
        <end position="22"/>
    </location>
</feature>